<gene>
    <name evidence="2" type="ORF">CC86DRAFT_21137</name>
</gene>
<sequence length="160" mass="17620">MNGCVGCEDCSSMKSSGESPNANHLPIQPTQPSPKSPHNPSITISFPPTSPPKPRVIARFPLSSRSPHEIYERPAVTVWCDSVQTLGAFCETTSHPLERTCCLLRNQLVCVARQCSLLPRDDRRVMCRAEQMHGARMCSGRTFDEKTWGVEGKEQLGPGV</sequence>
<feature type="compositionally biased region" description="Polar residues" evidence="1">
    <location>
        <begin position="12"/>
        <end position="22"/>
    </location>
</feature>
<dbReference type="AlphaFoldDB" id="A0A6A7A1T7"/>
<proteinExistence type="predicted"/>
<evidence type="ECO:0000256" key="1">
    <source>
        <dbReference type="SAM" id="MobiDB-lite"/>
    </source>
</evidence>
<name>A0A6A7A1T7_9PLEO</name>
<keyword evidence="3" id="KW-1185">Reference proteome</keyword>
<protein>
    <submittedName>
        <fullName evidence="2">Uncharacterized protein</fullName>
    </submittedName>
</protein>
<reference evidence="2" key="1">
    <citation type="journal article" date="2020" name="Stud. Mycol.">
        <title>101 Dothideomycetes genomes: a test case for predicting lifestyles and emergence of pathogens.</title>
        <authorList>
            <person name="Haridas S."/>
            <person name="Albert R."/>
            <person name="Binder M."/>
            <person name="Bloem J."/>
            <person name="Labutti K."/>
            <person name="Salamov A."/>
            <person name="Andreopoulos B."/>
            <person name="Baker S."/>
            <person name="Barry K."/>
            <person name="Bills G."/>
            <person name="Bluhm B."/>
            <person name="Cannon C."/>
            <person name="Castanera R."/>
            <person name="Culley D."/>
            <person name="Daum C."/>
            <person name="Ezra D."/>
            <person name="Gonzalez J."/>
            <person name="Henrissat B."/>
            <person name="Kuo A."/>
            <person name="Liang C."/>
            <person name="Lipzen A."/>
            <person name="Lutzoni F."/>
            <person name="Magnuson J."/>
            <person name="Mondo S."/>
            <person name="Nolan M."/>
            <person name="Ohm R."/>
            <person name="Pangilinan J."/>
            <person name="Park H.-J."/>
            <person name="Ramirez L."/>
            <person name="Alfaro M."/>
            <person name="Sun H."/>
            <person name="Tritt A."/>
            <person name="Yoshinaga Y."/>
            <person name="Zwiers L.-H."/>
            <person name="Turgeon B."/>
            <person name="Goodwin S."/>
            <person name="Spatafora J."/>
            <person name="Crous P."/>
            <person name="Grigoriev I."/>
        </authorList>
    </citation>
    <scope>NUCLEOTIDE SEQUENCE</scope>
    <source>
        <strain evidence="2">CBS 113818</strain>
    </source>
</reference>
<accession>A0A6A7A1T7</accession>
<feature type="region of interest" description="Disordered" evidence="1">
    <location>
        <begin position="10"/>
        <end position="55"/>
    </location>
</feature>
<dbReference type="EMBL" id="MU006225">
    <property type="protein sequence ID" value="KAF2826838.1"/>
    <property type="molecule type" value="Genomic_DNA"/>
</dbReference>
<evidence type="ECO:0000313" key="3">
    <source>
        <dbReference type="Proteomes" id="UP000799424"/>
    </source>
</evidence>
<dbReference type="Proteomes" id="UP000799424">
    <property type="component" value="Unassembled WGS sequence"/>
</dbReference>
<evidence type="ECO:0000313" key="2">
    <source>
        <dbReference type="EMBL" id="KAF2826838.1"/>
    </source>
</evidence>
<organism evidence="2 3">
    <name type="scientific">Ophiobolus disseminans</name>
    <dbReference type="NCBI Taxonomy" id="1469910"/>
    <lineage>
        <taxon>Eukaryota</taxon>
        <taxon>Fungi</taxon>
        <taxon>Dikarya</taxon>
        <taxon>Ascomycota</taxon>
        <taxon>Pezizomycotina</taxon>
        <taxon>Dothideomycetes</taxon>
        <taxon>Pleosporomycetidae</taxon>
        <taxon>Pleosporales</taxon>
        <taxon>Pleosporineae</taxon>
        <taxon>Phaeosphaeriaceae</taxon>
        <taxon>Ophiobolus</taxon>
    </lineage>
</organism>